<evidence type="ECO:0000259" key="9">
    <source>
        <dbReference type="Pfam" id="PF12704"/>
    </source>
</evidence>
<dbReference type="InterPro" id="IPR003838">
    <property type="entry name" value="ABC3_permease_C"/>
</dbReference>
<dbReference type="Pfam" id="PF12704">
    <property type="entry name" value="MacB_PCD"/>
    <property type="match status" value="1"/>
</dbReference>
<feature type="domain" description="ABC3 transporter permease C-terminal" evidence="8">
    <location>
        <begin position="286"/>
        <end position="405"/>
    </location>
</feature>
<reference evidence="10 11" key="1">
    <citation type="submission" date="2017-09" db="EMBL/GenBank/DDBJ databases">
        <title>Depth-based differentiation of microbial function through sediment-hosted aquifers and enrichment of novel symbionts in the deep terrestrial subsurface.</title>
        <authorList>
            <person name="Probst A.J."/>
            <person name="Ladd B."/>
            <person name="Jarett J.K."/>
            <person name="Geller-Mcgrath D.E."/>
            <person name="Sieber C.M."/>
            <person name="Emerson J.B."/>
            <person name="Anantharaman K."/>
            <person name="Thomas B.C."/>
            <person name="Malmstrom R."/>
            <person name="Stieglmeier M."/>
            <person name="Klingl A."/>
            <person name="Woyke T."/>
            <person name="Ryan C.M."/>
            <person name="Banfield J.F."/>
        </authorList>
    </citation>
    <scope>NUCLEOTIDE SEQUENCE [LARGE SCALE GENOMIC DNA]</scope>
    <source>
        <strain evidence="10">CG23_combo_of_CG06-09_8_20_14_all_37_87_8</strain>
    </source>
</reference>
<dbReference type="AlphaFoldDB" id="A0A2G9ZFV9"/>
<evidence type="ECO:0000313" key="11">
    <source>
        <dbReference type="Proteomes" id="UP000230447"/>
    </source>
</evidence>
<keyword evidence="2" id="KW-1003">Cell membrane</keyword>
<feature type="transmembrane region" description="Helical" evidence="7">
    <location>
        <begin position="279"/>
        <end position="308"/>
    </location>
</feature>
<feature type="transmembrane region" description="Helical" evidence="7">
    <location>
        <begin position="336"/>
        <end position="361"/>
    </location>
</feature>
<evidence type="ECO:0000256" key="5">
    <source>
        <dbReference type="ARBA" id="ARBA00023136"/>
    </source>
</evidence>
<feature type="transmembrane region" description="Helical" evidence="7">
    <location>
        <begin position="367"/>
        <end position="395"/>
    </location>
</feature>
<evidence type="ECO:0000256" key="4">
    <source>
        <dbReference type="ARBA" id="ARBA00022989"/>
    </source>
</evidence>
<evidence type="ECO:0000256" key="6">
    <source>
        <dbReference type="ARBA" id="ARBA00038076"/>
    </source>
</evidence>
<dbReference type="InterPro" id="IPR025857">
    <property type="entry name" value="MacB_PCD"/>
</dbReference>
<keyword evidence="4 7" id="KW-1133">Transmembrane helix</keyword>
<feature type="transmembrane region" description="Helical" evidence="7">
    <location>
        <begin position="21"/>
        <end position="42"/>
    </location>
</feature>
<dbReference type="Proteomes" id="UP000230447">
    <property type="component" value="Unassembled WGS sequence"/>
</dbReference>
<keyword evidence="3 7" id="KW-0812">Transmembrane</keyword>
<dbReference type="PANTHER" id="PTHR30572">
    <property type="entry name" value="MEMBRANE COMPONENT OF TRANSPORTER-RELATED"/>
    <property type="match status" value="1"/>
</dbReference>
<dbReference type="PANTHER" id="PTHR30572:SF4">
    <property type="entry name" value="ABC TRANSPORTER PERMEASE YTRF"/>
    <property type="match status" value="1"/>
</dbReference>
<protein>
    <submittedName>
        <fullName evidence="10">Multidrug ABC transporter substrate-binding protein</fullName>
    </submittedName>
</protein>
<keyword evidence="5 7" id="KW-0472">Membrane</keyword>
<feature type="domain" description="MacB-like periplasmic core" evidence="9">
    <location>
        <begin position="22"/>
        <end position="243"/>
    </location>
</feature>
<comment type="similarity">
    <text evidence="6">Belongs to the ABC-4 integral membrane protein family.</text>
</comment>
<evidence type="ECO:0000256" key="7">
    <source>
        <dbReference type="SAM" id="Phobius"/>
    </source>
</evidence>
<organism evidence="10 11">
    <name type="scientific">bacterium (Candidatus Gribaldobacteria) CG23_combo_of_CG06-09_8_20_14_all_37_87_8</name>
    <dbReference type="NCBI Taxonomy" id="2014278"/>
    <lineage>
        <taxon>Bacteria</taxon>
        <taxon>Candidatus Gribaldobacteria</taxon>
    </lineage>
</organism>
<comment type="caution">
    <text evidence="10">The sequence shown here is derived from an EMBL/GenBank/DDBJ whole genome shotgun (WGS) entry which is preliminary data.</text>
</comment>
<dbReference type="GO" id="GO:0005886">
    <property type="term" value="C:plasma membrane"/>
    <property type="evidence" value="ECO:0007669"/>
    <property type="project" value="UniProtKB-SubCell"/>
</dbReference>
<comment type="subcellular location">
    <subcellularLocation>
        <location evidence="1">Cell membrane</location>
        <topology evidence="1">Multi-pass membrane protein</topology>
    </subcellularLocation>
</comment>
<evidence type="ECO:0000313" key="10">
    <source>
        <dbReference type="EMBL" id="PIP31991.1"/>
    </source>
</evidence>
<evidence type="ECO:0000256" key="3">
    <source>
        <dbReference type="ARBA" id="ARBA00022692"/>
    </source>
</evidence>
<evidence type="ECO:0000256" key="2">
    <source>
        <dbReference type="ARBA" id="ARBA00022475"/>
    </source>
</evidence>
<accession>A0A2G9ZFV9</accession>
<dbReference type="InterPro" id="IPR050250">
    <property type="entry name" value="Macrolide_Exporter_MacB"/>
</dbReference>
<dbReference type="Pfam" id="PF02687">
    <property type="entry name" value="FtsX"/>
    <property type="match status" value="1"/>
</dbReference>
<gene>
    <name evidence="10" type="ORF">COX24_00555</name>
</gene>
<name>A0A2G9ZFV9_9BACT</name>
<dbReference type="GO" id="GO:0022857">
    <property type="term" value="F:transmembrane transporter activity"/>
    <property type="evidence" value="ECO:0007669"/>
    <property type="project" value="TreeGrafter"/>
</dbReference>
<sequence length="412" mass="45025">MKLTYTLKTALSSLKAHKMRCFLTILGIVIGVLSIILVMSIGQSAKELILNQIEGIGAKTIAVEPGREPKGPSDFLEMFSDSLKEKDIALLKNPNNVRGLAEIAPVVYQSVVVSYQSETKRASIIGSSALMAKILDIYPETGDFFTEEEIRQDAAVVLLGYEIKQELFGPSDAIGEQVKIKNKTFRVIGIFPKKGMISMFDVDNLVLVPYTTAQKYILGINYFNEFILEAETESIVPTTVKDIETTLRESHNISDLEKDDFHITTQADAIERANTITSILTALLTSVAAISLLVGGIGIMNIMLVSVLERTREVGLRKALGATDNNILSQFLLESIILTGLGGTIGIILGIFFAFIASLILKTIVPLGWIFTISFKAIFLGLFVSAFVGVVFGLYPAKKASQKSPTEALRYE</sequence>
<proteinExistence type="inferred from homology"/>
<dbReference type="EMBL" id="PCSB01000012">
    <property type="protein sequence ID" value="PIP31991.1"/>
    <property type="molecule type" value="Genomic_DNA"/>
</dbReference>
<evidence type="ECO:0000256" key="1">
    <source>
        <dbReference type="ARBA" id="ARBA00004651"/>
    </source>
</evidence>
<evidence type="ECO:0000259" key="8">
    <source>
        <dbReference type="Pfam" id="PF02687"/>
    </source>
</evidence>